<name>A0AC58TL85_TOBAC</name>
<gene>
    <name evidence="2" type="primary">LOC142175298</name>
</gene>
<accession>A0AC58TL85</accession>
<protein>
    <submittedName>
        <fullName evidence="2">Uncharacterized protein LOC142175298</fullName>
    </submittedName>
</protein>
<organism evidence="1 2">
    <name type="scientific">Nicotiana tabacum</name>
    <name type="common">Common tobacco</name>
    <dbReference type="NCBI Taxonomy" id="4097"/>
    <lineage>
        <taxon>Eukaryota</taxon>
        <taxon>Viridiplantae</taxon>
        <taxon>Streptophyta</taxon>
        <taxon>Embryophyta</taxon>
        <taxon>Tracheophyta</taxon>
        <taxon>Spermatophyta</taxon>
        <taxon>Magnoliopsida</taxon>
        <taxon>eudicotyledons</taxon>
        <taxon>Gunneridae</taxon>
        <taxon>Pentapetalae</taxon>
        <taxon>asterids</taxon>
        <taxon>lamiids</taxon>
        <taxon>Solanales</taxon>
        <taxon>Solanaceae</taxon>
        <taxon>Nicotianoideae</taxon>
        <taxon>Nicotianeae</taxon>
        <taxon>Nicotiana</taxon>
    </lineage>
</organism>
<sequence>MNLLKCAFGITSAPIHGKPLILYSVAQERSVGALLAQENSEGKENSLYYLSRMMIPNELNNMRSCAWGYSSQFKDFLEYHPIPDDWELTDDIPDENIMVFEVQPPQKMYFDGFMHRGGAGGGVGFVTSQGEVLPYSFMLTQLCSSNVVEYQALILGLEMNVNMKQLQLQVLGDTHDMTIKYVPRKENKNSYALSTLASLLTLPDQRQVTIGQKWVVPPPNKCESEENELEHLVGIFKAEKEEWRQPIIDYLRYGILPKHPRRRTEIHRRAPRFLYYKDTLYRRSFEGVILRCLGEDEALQALQEAHS</sequence>
<dbReference type="Proteomes" id="UP000790787">
    <property type="component" value="Chromosome 21"/>
</dbReference>
<keyword evidence="1" id="KW-1185">Reference proteome</keyword>
<reference evidence="2" key="2">
    <citation type="submission" date="2025-08" db="UniProtKB">
        <authorList>
            <consortium name="RefSeq"/>
        </authorList>
    </citation>
    <scope>IDENTIFICATION</scope>
    <source>
        <tissue evidence="2">Leaf</tissue>
    </source>
</reference>
<evidence type="ECO:0000313" key="1">
    <source>
        <dbReference type="Proteomes" id="UP000790787"/>
    </source>
</evidence>
<reference evidence="1" key="1">
    <citation type="journal article" date="2014" name="Nat. Commun.">
        <title>The tobacco genome sequence and its comparison with those of tomato and potato.</title>
        <authorList>
            <person name="Sierro N."/>
            <person name="Battey J.N."/>
            <person name="Ouadi S."/>
            <person name="Bakaher N."/>
            <person name="Bovet L."/>
            <person name="Willig A."/>
            <person name="Goepfert S."/>
            <person name="Peitsch M.C."/>
            <person name="Ivanov N.V."/>
        </authorList>
    </citation>
    <scope>NUCLEOTIDE SEQUENCE [LARGE SCALE GENOMIC DNA]</scope>
</reference>
<evidence type="ECO:0000313" key="2">
    <source>
        <dbReference type="RefSeq" id="XP_075097985.1"/>
    </source>
</evidence>
<proteinExistence type="predicted"/>
<dbReference type="RefSeq" id="XP_075097985.1">
    <property type="nucleotide sequence ID" value="XM_075241884.1"/>
</dbReference>